<keyword evidence="3" id="KW-0732">Signal</keyword>
<dbReference type="InterPro" id="IPR019826">
    <property type="entry name" value="Carboxylesterase_B_AS"/>
</dbReference>
<organism evidence="5 6">
    <name type="scientific">Phialocephala subalpina</name>
    <dbReference type="NCBI Taxonomy" id="576137"/>
    <lineage>
        <taxon>Eukaryota</taxon>
        <taxon>Fungi</taxon>
        <taxon>Dikarya</taxon>
        <taxon>Ascomycota</taxon>
        <taxon>Pezizomycotina</taxon>
        <taxon>Leotiomycetes</taxon>
        <taxon>Helotiales</taxon>
        <taxon>Mollisiaceae</taxon>
        <taxon>Phialocephala</taxon>
        <taxon>Phialocephala fortinii species complex</taxon>
    </lineage>
</organism>
<feature type="signal peptide" evidence="3">
    <location>
        <begin position="1"/>
        <end position="20"/>
    </location>
</feature>
<proteinExistence type="inferred from homology"/>
<dbReference type="PANTHER" id="PTHR43918">
    <property type="entry name" value="ACETYLCHOLINESTERASE"/>
    <property type="match status" value="1"/>
</dbReference>
<evidence type="ECO:0000259" key="4">
    <source>
        <dbReference type="Pfam" id="PF00135"/>
    </source>
</evidence>
<evidence type="ECO:0000256" key="1">
    <source>
        <dbReference type="ARBA" id="ARBA00005964"/>
    </source>
</evidence>
<dbReference type="Proteomes" id="UP000184330">
    <property type="component" value="Unassembled WGS sequence"/>
</dbReference>
<feature type="domain" description="Carboxylesterase type B" evidence="4">
    <location>
        <begin position="381"/>
        <end position="501"/>
    </location>
</feature>
<dbReference type="OrthoDB" id="408631at2759"/>
<dbReference type="SUPFAM" id="SSF53474">
    <property type="entry name" value="alpha/beta-Hydrolases"/>
    <property type="match status" value="1"/>
</dbReference>
<feature type="domain" description="Carboxylesterase type B" evidence="4">
    <location>
        <begin position="201"/>
        <end position="364"/>
    </location>
</feature>
<evidence type="ECO:0000256" key="2">
    <source>
        <dbReference type="ARBA" id="ARBA00022801"/>
    </source>
</evidence>
<dbReference type="GO" id="GO:0052689">
    <property type="term" value="F:carboxylic ester hydrolase activity"/>
    <property type="evidence" value="ECO:0007669"/>
    <property type="project" value="TreeGrafter"/>
</dbReference>
<evidence type="ECO:0000313" key="6">
    <source>
        <dbReference type="Proteomes" id="UP000184330"/>
    </source>
</evidence>
<dbReference type="GO" id="GO:0016298">
    <property type="term" value="F:lipase activity"/>
    <property type="evidence" value="ECO:0007669"/>
    <property type="project" value="InterPro"/>
</dbReference>
<keyword evidence="6" id="KW-1185">Reference proteome</keyword>
<dbReference type="InterPro" id="IPR029058">
    <property type="entry name" value="AB_hydrolase_fold"/>
</dbReference>
<dbReference type="STRING" id="576137.A0A1L7XWE0"/>
<dbReference type="InterPro" id="IPR050654">
    <property type="entry name" value="AChE-related_enzymes"/>
</dbReference>
<protein>
    <recommendedName>
        <fullName evidence="3">Carboxylic ester hydrolase</fullName>
        <ecNumber evidence="3">3.1.1.-</ecNumber>
    </recommendedName>
</protein>
<dbReference type="EC" id="3.1.1.-" evidence="3"/>
<dbReference type="AlphaFoldDB" id="A0A1L7XWE0"/>
<dbReference type="PROSITE" id="PS01098">
    <property type="entry name" value="LIPASE_GDSL_SER"/>
    <property type="match status" value="1"/>
</dbReference>
<dbReference type="EMBL" id="FJOG01000068">
    <property type="protein sequence ID" value="CZR69318.1"/>
    <property type="molecule type" value="Genomic_DNA"/>
</dbReference>
<evidence type="ECO:0000313" key="5">
    <source>
        <dbReference type="EMBL" id="CZR69318.1"/>
    </source>
</evidence>
<accession>A0A1L7XWE0</accession>
<name>A0A1L7XWE0_9HELO</name>
<keyword evidence="2 3" id="KW-0378">Hydrolase</keyword>
<feature type="chain" id="PRO_5011833378" description="Carboxylic ester hydrolase" evidence="3">
    <location>
        <begin position="21"/>
        <end position="521"/>
    </location>
</feature>
<dbReference type="Gene3D" id="3.40.50.1820">
    <property type="entry name" value="alpha/beta hydrolase"/>
    <property type="match status" value="1"/>
</dbReference>
<evidence type="ECO:0000256" key="3">
    <source>
        <dbReference type="RuleBase" id="RU361235"/>
    </source>
</evidence>
<dbReference type="InterPro" id="IPR008265">
    <property type="entry name" value="Lipase_GDSL_AS"/>
</dbReference>
<comment type="similarity">
    <text evidence="1 3">Belongs to the type-B carboxylesterase/lipase family.</text>
</comment>
<dbReference type="InterPro" id="IPR002018">
    <property type="entry name" value="CarbesteraseB"/>
</dbReference>
<feature type="domain" description="Carboxylesterase type B" evidence="4">
    <location>
        <begin position="33"/>
        <end position="200"/>
    </location>
</feature>
<dbReference type="Pfam" id="PF00135">
    <property type="entry name" value="COesterase"/>
    <property type="match status" value="3"/>
</dbReference>
<reference evidence="5 6" key="1">
    <citation type="submission" date="2016-03" db="EMBL/GenBank/DDBJ databases">
        <authorList>
            <person name="Ploux O."/>
        </authorList>
    </citation>
    <scope>NUCLEOTIDE SEQUENCE [LARGE SCALE GENOMIC DNA]</scope>
    <source>
        <strain evidence="5 6">UAMH 11012</strain>
    </source>
</reference>
<dbReference type="PANTHER" id="PTHR43918:SF4">
    <property type="entry name" value="CARBOXYLIC ESTER HYDROLASE"/>
    <property type="match status" value="1"/>
</dbReference>
<gene>
    <name evidence="5" type="ORF">PAC_19218</name>
</gene>
<dbReference type="GO" id="GO:0006629">
    <property type="term" value="P:lipid metabolic process"/>
    <property type="evidence" value="ECO:0007669"/>
    <property type="project" value="InterPro"/>
</dbReference>
<sequence>MYRLRFALFLLLLSSTIATAKPTGLNYLLDACQVLTSSGIVQGHVASWPENTSVFEFLGIPFAQPPLGQLRFAAPQAYQQDTSSVFVADKCILDITVGEYLTKFQTDSWIRRDCMQYTGSASQNVSAQVAAYGYGMGGGNATDPHSYSEDCLTVNVWAKPTGQKNKAVMVWIYGGAFSAGTSNAPFYNGALLAEDEDVIVNLGLLDQRLAVEWVRDNIAGFGGDASRITLFGESAGGSSVDYYSYAWTEDPIVTGFIAESGTAFILHATNESDYSGWYNISEALGCGGEEVGEQTIQCVRDVNATALMNAVGQQASGGISTTFGPVADGKVVFADVKNRSAAGDFIQRPLFVGNNDNELGLILALGDSLFGGGNPGNLSTPDLIKFGSAAEFVCPAALTAKDRAVNGVPTWRYRYMGVWNNTALVPGMGAYHSSEIPFVFGTNELRPNSTTDTPEEANLAKIMVHAWAEFAKDPQNGLNGLNWPQYNPNGTTLIRLGYNNQSEPNIGNGTDYDGLCSILGP</sequence>
<dbReference type="PROSITE" id="PS00122">
    <property type="entry name" value="CARBOXYLESTERASE_B_1"/>
    <property type="match status" value="1"/>
</dbReference>